<protein>
    <recommendedName>
        <fullName evidence="5">GTPase Obg</fullName>
        <ecNumber evidence="5">3.6.5.-</ecNumber>
    </recommendedName>
    <alternativeName>
        <fullName evidence="5">GTP-binding protein Obg</fullName>
    </alternativeName>
</protein>
<keyword evidence="10" id="KW-1185">Reference proteome</keyword>
<keyword evidence="3 5" id="KW-0460">Magnesium</keyword>
<keyword evidence="2 5" id="KW-0547">Nucleotide-binding</keyword>
<comment type="subcellular location">
    <subcellularLocation>
        <location evidence="5">Cytoplasm</location>
    </subcellularLocation>
</comment>
<gene>
    <name evidence="5 9" type="primary">obg</name>
    <name evidence="9" type="ORF">GCM10011386_43010</name>
</gene>
<feature type="binding site" evidence="5">
    <location>
        <position position="177"/>
    </location>
    <ligand>
        <name>Mg(2+)</name>
        <dbReference type="ChEBI" id="CHEBI:18420"/>
    </ligand>
</feature>
<dbReference type="RefSeq" id="WP_188753535.1">
    <property type="nucleotide sequence ID" value="NZ_BMIK01000024.1"/>
</dbReference>
<dbReference type="HAMAP" id="MF_01454">
    <property type="entry name" value="GTPase_Obg"/>
    <property type="match status" value="1"/>
</dbReference>
<dbReference type="Pfam" id="PF01018">
    <property type="entry name" value="GTP1_OBG"/>
    <property type="match status" value="1"/>
</dbReference>
<sequence>MAQGSNFVDYVKVCCRSGRGGAGSAHLHRDKFTAKGGPDGGDGGRGGHILLKGNAQLWTLLHLKYRKHIIAEDGQPGGSALKHGANGKDEVLEVPLGTVARHADTNDVLFDITEDGETKVLTAGGRGGLGNWHFKSPTQQTPRFAQPGEPGKEEWIVLELKVLADVGLVGFPNAGKSTLLSVLSAAKPEIADYPFTTLVPNLGIVSYRDNRSFVMADIPGIIEGASEGKGLGHRFLRHIERNSVLLFMIPADTTRTIAEEYRILLNELIAFNPELKDKPRILAITKSDLLDDELQQEMATEVPDGIPYLFISSVSNKNIQQLKDKIWQAING</sequence>
<feature type="binding site" evidence="5">
    <location>
        <begin position="217"/>
        <end position="220"/>
    </location>
    <ligand>
        <name>GTP</name>
        <dbReference type="ChEBI" id="CHEBI:37565"/>
    </ligand>
</feature>
<reference evidence="10" key="1">
    <citation type="journal article" date="2019" name="Int. J. Syst. Evol. Microbiol.">
        <title>The Global Catalogue of Microorganisms (GCM) 10K type strain sequencing project: providing services to taxonomists for standard genome sequencing and annotation.</title>
        <authorList>
            <consortium name="The Broad Institute Genomics Platform"/>
            <consortium name="The Broad Institute Genome Sequencing Center for Infectious Disease"/>
            <person name="Wu L."/>
            <person name="Ma J."/>
        </authorList>
    </citation>
    <scope>NUCLEOTIDE SEQUENCE [LARGE SCALE GENOMIC DNA]</scope>
    <source>
        <strain evidence="10">CGMCC 1.15342</strain>
    </source>
</reference>
<feature type="binding site" evidence="5">
    <location>
        <position position="197"/>
    </location>
    <ligand>
        <name>Mg(2+)</name>
        <dbReference type="ChEBI" id="CHEBI:18420"/>
    </ligand>
</feature>
<dbReference type="SUPFAM" id="SSF52540">
    <property type="entry name" value="P-loop containing nucleoside triphosphate hydrolases"/>
    <property type="match status" value="1"/>
</dbReference>
<dbReference type="PROSITE" id="PS51883">
    <property type="entry name" value="OBG"/>
    <property type="match status" value="1"/>
</dbReference>
<dbReference type="PANTHER" id="PTHR11702">
    <property type="entry name" value="DEVELOPMENTALLY REGULATED GTP-BINDING PROTEIN-RELATED"/>
    <property type="match status" value="1"/>
</dbReference>
<feature type="domain" description="OBG-type G" evidence="7">
    <location>
        <begin position="164"/>
        <end position="331"/>
    </location>
</feature>
<keyword evidence="5" id="KW-0963">Cytoplasm</keyword>
<comment type="subunit">
    <text evidence="5">Monomer.</text>
</comment>
<feature type="binding site" evidence="5">
    <location>
        <begin position="285"/>
        <end position="288"/>
    </location>
    <ligand>
        <name>GTP</name>
        <dbReference type="ChEBI" id="CHEBI:37565"/>
    </ligand>
</feature>
<dbReference type="PROSITE" id="PS51710">
    <property type="entry name" value="G_OBG"/>
    <property type="match status" value="1"/>
</dbReference>
<evidence type="ECO:0000313" key="10">
    <source>
        <dbReference type="Proteomes" id="UP000597338"/>
    </source>
</evidence>
<evidence type="ECO:0000313" key="9">
    <source>
        <dbReference type="EMBL" id="GGC46125.1"/>
    </source>
</evidence>
<feature type="domain" description="Obg" evidence="8">
    <location>
        <begin position="5"/>
        <end position="163"/>
    </location>
</feature>
<keyword evidence="4 5" id="KW-0342">GTP-binding</keyword>
<feature type="binding site" evidence="5">
    <location>
        <begin position="170"/>
        <end position="177"/>
    </location>
    <ligand>
        <name>GTP</name>
        <dbReference type="ChEBI" id="CHEBI:37565"/>
    </ligand>
</feature>
<dbReference type="Gene3D" id="2.70.210.12">
    <property type="entry name" value="GTP1/OBG domain"/>
    <property type="match status" value="1"/>
</dbReference>
<dbReference type="PROSITE" id="PS00905">
    <property type="entry name" value="GTP1_OBG"/>
    <property type="match status" value="1"/>
</dbReference>
<dbReference type="NCBIfam" id="TIGR02729">
    <property type="entry name" value="Obg_CgtA"/>
    <property type="match status" value="1"/>
</dbReference>
<dbReference type="NCBIfam" id="NF008956">
    <property type="entry name" value="PRK12299.1"/>
    <property type="match status" value="1"/>
</dbReference>
<dbReference type="PIRSF" id="PIRSF002401">
    <property type="entry name" value="GTP_bd_Obg/CgtA"/>
    <property type="match status" value="1"/>
</dbReference>
<dbReference type="InterPro" id="IPR006073">
    <property type="entry name" value="GTP-bd"/>
</dbReference>
<evidence type="ECO:0000259" key="7">
    <source>
        <dbReference type="PROSITE" id="PS51710"/>
    </source>
</evidence>
<organism evidence="9 10">
    <name type="scientific">Parapedobacter defluvii</name>
    <dbReference type="NCBI Taxonomy" id="2045106"/>
    <lineage>
        <taxon>Bacteria</taxon>
        <taxon>Pseudomonadati</taxon>
        <taxon>Bacteroidota</taxon>
        <taxon>Sphingobacteriia</taxon>
        <taxon>Sphingobacteriales</taxon>
        <taxon>Sphingobacteriaceae</taxon>
        <taxon>Parapedobacter</taxon>
    </lineage>
</organism>
<evidence type="ECO:0000256" key="3">
    <source>
        <dbReference type="ARBA" id="ARBA00022842"/>
    </source>
</evidence>
<evidence type="ECO:0000256" key="2">
    <source>
        <dbReference type="ARBA" id="ARBA00022741"/>
    </source>
</evidence>
<evidence type="ECO:0000256" key="5">
    <source>
        <dbReference type="HAMAP-Rule" id="MF_01454"/>
    </source>
</evidence>
<dbReference type="InterPro" id="IPR045086">
    <property type="entry name" value="OBG_GTPase"/>
</dbReference>
<dbReference type="CDD" id="cd01898">
    <property type="entry name" value="Obg"/>
    <property type="match status" value="1"/>
</dbReference>
<keyword evidence="5" id="KW-0378">Hydrolase</keyword>
<dbReference type="PANTHER" id="PTHR11702:SF31">
    <property type="entry name" value="MITOCHONDRIAL RIBOSOME-ASSOCIATED GTPASE 2"/>
    <property type="match status" value="1"/>
</dbReference>
<feature type="region of interest" description="Disordered" evidence="6">
    <location>
        <begin position="20"/>
        <end position="41"/>
    </location>
</feature>
<dbReference type="PRINTS" id="PR00326">
    <property type="entry name" value="GTP1OBG"/>
</dbReference>
<accession>A0ABQ1MSF8</accession>
<dbReference type="EMBL" id="BMIK01000024">
    <property type="protein sequence ID" value="GGC46125.1"/>
    <property type="molecule type" value="Genomic_DNA"/>
</dbReference>
<dbReference type="SUPFAM" id="SSF82051">
    <property type="entry name" value="Obg GTP-binding protein N-terminal domain"/>
    <property type="match status" value="1"/>
</dbReference>
<dbReference type="EC" id="3.6.5.-" evidence="5"/>
<dbReference type="InterPro" id="IPR006169">
    <property type="entry name" value="GTP1_OBG_dom"/>
</dbReference>
<dbReference type="NCBIfam" id="NF008955">
    <property type="entry name" value="PRK12297.1"/>
    <property type="match status" value="1"/>
</dbReference>
<dbReference type="InterPro" id="IPR006074">
    <property type="entry name" value="GTP1-OBG_CS"/>
</dbReference>
<keyword evidence="5" id="KW-0479">Metal-binding</keyword>
<dbReference type="InterPro" id="IPR036726">
    <property type="entry name" value="GTP1_OBG_dom_sf"/>
</dbReference>
<evidence type="ECO:0000256" key="4">
    <source>
        <dbReference type="ARBA" id="ARBA00023134"/>
    </source>
</evidence>
<comment type="cofactor">
    <cofactor evidence="5">
        <name>Mg(2+)</name>
        <dbReference type="ChEBI" id="CHEBI:18420"/>
    </cofactor>
</comment>
<feature type="binding site" evidence="5">
    <location>
        <begin position="195"/>
        <end position="199"/>
    </location>
    <ligand>
        <name>GTP</name>
        <dbReference type="ChEBI" id="CHEBI:37565"/>
    </ligand>
</feature>
<comment type="similarity">
    <text evidence="1 5">Belongs to the TRAFAC class OBG-HflX-like GTPase superfamily. OBG GTPase family.</text>
</comment>
<feature type="binding site" evidence="5">
    <location>
        <begin position="312"/>
        <end position="314"/>
    </location>
    <ligand>
        <name>GTP</name>
        <dbReference type="ChEBI" id="CHEBI:37565"/>
    </ligand>
</feature>
<dbReference type="InterPro" id="IPR031167">
    <property type="entry name" value="G_OBG"/>
</dbReference>
<dbReference type="InterPro" id="IPR027417">
    <property type="entry name" value="P-loop_NTPase"/>
</dbReference>
<dbReference type="Proteomes" id="UP000597338">
    <property type="component" value="Unassembled WGS sequence"/>
</dbReference>
<proteinExistence type="inferred from homology"/>
<dbReference type="Pfam" id="PF01926">
    <property type="entry name" value="MMR_HSR1"/>
    <property type="match status" value="1"/>
</dbReference>
<evidence type="ECO:0000259" key="8">
    <source>
        <dbReference type="PROSITE" id="PS51883"/>
    </source>
</evidence>
<dbReference type="InterPro" id="IPR014100">
    <property type="entry name" value="GTP-bd_Obg/CgtA"/>
</dbReference>
<dbReference type="Gene3D" id="3.40.50.300">
    <property type="entry name" value="P-loop containing nucleotide triphosphate hydrolases"/>
    <property type="match status" value="1"/>
</dbReference>
<evidence type="ECO:0000256" key="6">
    <source>
        <dbReference type="SAM" id="MobiDB-lite"/>
    </source>
</evidence>
<comment type="caution">
    <text evidence="9">The sequence shown here is derived from an EMBL/GenBank/DDBJ whole genome shotgun (WGS) entry which is preliminary data.</text>
</comment>
<comment type="function">
    <text evidence="5">An essential GTPase which binds GTP, GDP and possibly (p)ppGpp with moderate affinity, with high nucleotide exchange rates and a fairly low GTP hydrolysis rate. Plays a role in control of the cell cycle, stress response, ribosome biogenesis and in those bacteria that undergo differentiation, in morphogenesis control.</text>
</comment>
<evidence type="ECO:0000256" key="1">
    <source>
        <dbReference type="ARBA" id="ARBA00007699"/>
    </source>
</evidence>
<name>A0ABQ1MSF8_9SPHI</name>